<proteinExistence type="predicted"/>
<dbReference type="Pfam" id="PF23209">
    <property type="entry name" value="IDM1_C"/>
    <property type="match status" value="1"/>
</dbReference>
<comment type="subcellular location">
    <subcellularLocation>
        <location evidence="1">Nucleus</location>
    </subcellularLocation>
</comment>
<evidence type="ECO:0000313" key="10">
    <source>
        <dbReference type="Proteomes" id="UP001345219"/>
    </source>
</evidence>
<dbReference type="GO" id="GO:0008270">
    <property type="term" value="F:zinc ion binding"/>
    <property type="evidence" value="ECO:0007669"/>
    <property type="project" value="UniProtKB-KW"/>
</dbReference>
<feature type="region of interest" description="Disordered" evidence="7">
    <location>
        <begin position="172"/>
        <end position="196"/>
    </location>
</feature>
<dbReference type="GO" id="GO:0000977">
    <property type="term" value="F:RNA polymerase II transcription regulatory region sequence-specific DNA binding"/>
    <property type="evidence" value="ECO:0007669"/>
    <property type="project" value="TreeGrafter"/>
</dbReference>
<dbReference type="InterPro" id="IPR056511">
    <property type="entry name" value="IDM1_C"/>
</dbReference>
<dbReference type="InterPro" id="IPR032308">
    <property type="entry name" value="TDBD"/>
</dbReference>
<feature type="compositionally biased region" description="Polar residues" evidence="7">
    <location>
        <begin position="100"/>
        <end position="138"/>
    </location>
</feature>
<dbReference type="InterPro" id="IPR059153">
    <property type="entry name" value="NSD_PHD-1st"/>
</dbReference>
<dbReference type="InterPro" id="IPR013083">
    <property type="entry name" value="Znf_RING/FYVE/PHD"/>
</dbReference>
<dbReference type="SUPFAM" id="SSF55729">
    <property type="entry name" value="Acyl-CoA N-acyltransferases (Nat)"/>
    <property type="match status" value="1"/>
</dbReference>
<dbReference type="GO" id="GO:0045944">
    <property type="term" value="P:positive regulation of transcription by RNA polymerase II"/>
    <property type="evidence" value="ECO:0007669"/>
    <property type="project" value="TreeGrafter"/>
</dbReference>
<gene>
    <name evidence="9" type="ORF">SAY87_028009</name>
</gene>
<keyword evidence="5" id="KW-0539">Nucleus</keyword>
<dbReference type="InterPro" id="IPR011011">
    <property type="entry name" value="Znf_FYVE_PHD"/>
</dbReference>
<evidence type="ECO:0000256" key="2">
    <source>
        <dbReference type="ARBA" id="ARBA00022723"/>
    </source>
</evidence>
<keyword evidence="3 6" id="KW-0863">Zinc-finger</keyword>
<sequence>MEVCTGSPMEMPMIHGNGQKSDLKRERETIDGGNEPYQLPAKKHAVEALCEDIRSEVSNPTASSKETASTFQDITSHSSGLLCTHSGRCSDDTCKVSGASGSQGTLSNEANGGNCAESSGRGTPIQVNVSDSTGSEETLNGEVNVGNCGGSSDKCSPLSPLSIKVAPCSDSEATLSNEEDGENYSESSGKFSPGSVKGSYNSISEVTLTNEDYSGNHAESSGKISHDSIKKSCVVLEIPEHASTTGVRKIKFKFSKRQDLVSQPSSGADSNAPYRSLKVEQGQDYLTFDRTTSDVHASTYKSGCTLSSNFHPCAPNMELKMSKKVVPHGFPTNVKKLLSTGILDGAQIKYVPVGPGRCLEGIISGGGYLCGCSLCNFLRVLSAYEFEQHAGFKTRHPNNHIYLENGKPIYSIIQEVKTAPFCSLDEVIRDVAGSAINEDFFQIWKGNLHKQKTRNEVGESGFGTPGLLHSGPSLFSHNIEERGFTTDYCPVENTLAKFMEMSDKQKRAGKKPGSCTYVKKQKKSAEGGRKRDNDLHKLLFMPNGLPEGAELAYFVKGQRLLGGYKQGGGIVCSCCDREVSPSQFEAHAGMAARRQPYRHIYTSSGLSLHDIAMHLANGQSLTSGGNDDMCTVCGEGGDLILCVGCPRAFHAACLGMHARPEGDWCCSNCKDSFVPGRKMISGDSSLAKPIVIRLTRVVKEPEYEIGGCAICRAHDFSIGNFDERTVMICDQCEKEFHVGCMRQAGLCDLTELPRDKWFCCDDCTRIHLELQRLISSGLKNVPASALDTIASKERGKELPVGACDGMCWQILSGKSRHAEHLPLLSSATGIFRECFDPIVATSGRDLIPLMVYGRNISGQEFGGMYCIVLIMKDVVVSAGLLRIFGKGIVELPLVATAREHQGKGYFQALFSCIMEELLCKMNVEKIVLPAAEEAELMWIRKFGFRKVTEEELKRYLREFQLTIFKGTSMLEKEVQPIKA</sequence>
<feature type="region of interest" description="Disordered" evidence="7">
    <location>
        <begin position="507"/>
        <end position="530"/>
    </location>
</feature>
<evidence type="ECO:0000256" key="1">
    <source>
        <dbReference type="ARBA" id="ARBA00004123"/>
    </source>
</evidence>
<evidence type="ECO:0000256" key="6">
    <source>
        <dbReference type="PROSITE-ProRule" id="PRU00146"/>
    </source>
</evidence>
<dbReference type="PANTHER" id="PTHR47025">
    <property type="entry name" value="AUTOIMMUNE REGULATOR"/>
    <property type="match status" value="1"/>
</dbReference>
<name>A0AAN7KZZ9_9MYRT</name>
<evidence type="ECO:0000313" key="9">
    <source>
        <dbReference type="EMBL" id="KAK4772990.1"/>
    </source>
</evidence>
<keyword evidence="4" id="KW-0862">Zinc</keyword>
<dbReference type="InterPro" id="IPR016181">
    <property type="entry name" value="Acyl_CoA_acyltransferase"/>
</dbReference>
<dbReference type="GO" id="GO:0005634">
    <property type="term" value="C:nucleus"/>
    <property type="evidence" value="ECO:0007669"/>
    <property type="project" value="UniProtKB-SubCell"/>
</dbReference>
<reference evidence="9 10" key="1">
    <citation type="journal article" date="2023" name="Hortic Res">
        <title>Pangenome of water caltrop reveals structural variations and asymmetric subgenome divergence after allopolyploidization.</title>
        <authorList>
            <person name="Zhang X."/>
            <person name="Chen Y."/>
            <person name="Wang L."/>
            <person name="Yuan Y."/>
            <person name="Fang M."/>
            <person name="Shi L."/>
            <person name="Lu R."/>
            <person name="Comes H.P."/>
            <person name="Ma Y."/>
            <person name="Chen Y."/>
            <person name="Huang G."/>
            <person name="Zhou Y."/>
            <person name="Zheng Z."/>
            <person name="Qiu Y."/>
        </authorList>
    </citation>
    <scope>NUCLEOTIDE SEQUENCE [LARGE SCALE GENOMIC DNA]</scope>
    <source>
        <tissue evidence="9">Roots</tissue>
    </source>
</reference>
<feature type="region of interest" description="Disordered" evidence="7">
    <location>
        <begin position="100"/>
        <end position="140"/>
    </location>
</feature>
<dbReference type="GO" id="GO:0003682">
    <property type="term" value="F:chromatin binding"/>
    <property type="evidence" value="ECO:0007669"/>
    <property type="project" value="TreeGrafter"/>
</dbReference>
<evidence type="ECO:0000256" key="4">
    <source>
        <dbReference type="ARBA" id="ARBA00022833"/>
    </source>
</evidence>
<dbReference type="SMART" id="SM00249">
    <property type="entry name" value="PHD"/>
    <property type="match status" value="2"/>
</dbReference>
<dbReference type="AlphaFoldDB" id="A0AAN7KZZ9"/>
<dbReference type="InterPro" id="IPR019786">
    <property type="entry name" value="Zinc_finger_PHD-type_CS"/>
</dbReference>
<dbReference type="Pfam" id="PF23011">
    <property type="entry name" value="PHD-1st_NSD"/>
    <property type="match status" value="1"/>
</dbReference>
<feature type="region of interest" description="Disordered" evidence="7">
    <location>
        <begin position="1"/>
        <end position="24"/>
    </location>
</feature>
<dbReference type="EMBL" id="JAXIOK010000004">
    <property type="protein sequence ID" value="KAK4772990.1"/>
    <property type="molecule type" value="Genomic_DNA"/>
</dbReference>
<dbReference type="GO" id="GO:0042393">
    <property type="term" value="F:histone binding"/>
    <property type="evidence" value="ECO:0007669"/>
    <property type="project" value="TreeGrafter"/>
</dbReference>
<comment type="caution">
    <text evidence="9">The sequence shown here is derived from an EMBL/GenBank/DDBJ whole genome shotgun (WGS) entry which is preliminary data.</text>
</comment>
<keyword evidence="10" id="KW-1185">Reference proteome</keyword>
<feature type="domain" description="PHD-type" evidence="8">
    <location>
        <begin position="627"/>
        <end position="672"/>
    </location>
</feature>
<keyword evidence="2" id="KW-0479">Metal-binding</keyword>
<dbReference type="PANTHER" id="PTHR47025:SF7">
    <property type="entry name" value="ACYL-COA N-ACYLTRANSFERASE WITH RING_FYVE_PHD-TYPE ZINC FINGER DOMAIN-CONTAINING PROTEIN"/>
    <property type="match status" value="1"/>
</dbReference>
<dbReference type="InterPro" id="IPR019787">
    <property type="entry name" value="Znf_PHD-finger"/>
</dbReference>
<dbReference type="Gene3D" id="3.30.40.10">
    <property type="entry name" value="Zinc/RING finger domain, C3HC4 (zinc finger)"/>
    <property type="match status" value="2"/>
</dbReference>
<evidence type="ECO:0000256" key="5">
    <source>
        <dbReference type="ARBA" id="ARBA00023242"/>
    </source>
</evidence>
<evidence type="ECO:0000259" key="8">
    <source>
        <dbReference type="PROSITE" id="PS50016"/>
    </source>
</evidence>
<accession>A0AAN7KZZ9</accession>
<dbReference type="InterPro" id="IPR001965">
    <property type="entry name" value="Znf_PHD"/>
</dbReference>
<dbReference type="Proteomes" id="UP001345219">
    <property type="component" value="Chromosome 22"/>
</dbReference>
<dbReference type="PROSITE" id="PS01359">
    <property type="entry name" value="ZF_PHD_1"/>
    <property type="match status" value="2"/>
</dbReference>
<dbReference type="SUPFAM" id="SSF57903">
    <property type="entry name" value="FYVE/PHD zinc finger"/>
    <property type="match status" value="2"/>
</dbReference>
<organism evidence="9 10">
    <name type="scientific">Trapa incisa</name>
    <dbReference type="NCBI Taxonomy" id="236973"/>
    <lineage>
        <taxon>Eukaryota</taxon>
        <taxon>Viridiplantae</taxon>
        <taxon>Streptophyta</taxon>
        <taxon>Embryophyta</taxon>
        <taxon>Tracheophyta</taxon>
        <taxon>Spermatophyta</taxon>
        <taxon>Magnoliopsida</taxon>
        <taxon>eudicotyledons</taxon>
        <taxon>Gunneridae</taxon>
        <taxon>Pentapetalae</taxon>
        <taxon>rosids</taxon>
        <taxon>malvids</taxon>
        <taxon>Myrtales</taxon>
        <taxon>Lythraceae</taxon>
        <taxon>Trapa</taxon>
    </lineage>
</organism>
<evidence type="ECO:0000256" key="3">
    <source>
        <dbReference type="ARBA" id="ARBA00022771"/>
    </source>
</evidence>
<protein>
    <recommendedName>
        <fullName evidence="8">PHD-type domain-containing protein</fullName>
    </recommendedName>
</protein>
<dbReference type="Gene3D" id="3.40.630.30">
    <property type="match status" value="1"/>
</dbReference>
<evidence type="ECO:0000256" key="7">
    <source>
        <dbReference type="SAM" id="MobiDB-lite"/>
    </source>
</evidence>
<dbReference type="PROSITE" id="PS50016">
    <property type="entry name" value="ZF_PHD_2"/>
    <property type="match status" value="1"/>
</dbReference>
<dbReference type="Pfam" id="PF16135">
    <property type="entry name" value="TDBD"/>
    <property type="match status" value="2"/>
</dbReference>